<keyword evidence="4" id="KW-0812">Transmembrane</keyword>
<keyword evidence="6" id="KW-1185">Reference proteome</keyword>
<keyword evidence="4" id="KW-1133">Transmembrane helix</keyword>
<dbReference type="InterPro" id="IPR002347">
    <property type="entry name" value="SDR_fam"/>
</dbReference>
<protein>
    <submittedName>
        <fullName evidence="5">Short-chain dehydrogenase/reductase</fullName>
    </submittedName>
</protein>
<proteinExistence type="inferred from homology"/>
<feature type="transmembrane region" description="Helical" evidence="4">
    <location>
        <begin position="102"/>
        <end position="122"/>
    </location>
</feature>
<dbReference type="EMBL" id="BMHP01000007">
    <property type="protein sequence ID" value="GGD94437.1"/>
    <property type="molecule type" value="Genomic_DNA"/>
</dbReference>
<dbReference type="InterPro" id="IPR020904">
    <property type="entry name" value="Sc_DH/Rdtase_CS"/>
</dbReference>
<organism evidence="5 6">
    <name type="scientific">Paenibacillus nasutitermitis</name>
    <dbReference type="NCBI Taxonomy" id="1652958"/>
    <lineage>
        <taxon>Bacteria</taxon>
        <taxon>Bacillati</taxon>
        <taxon>Bacillota</taxon>
        <taxon>Bacilli</taxon>
        <taxon>Bacillales</taxon>
        <taxon>Paenibacillaceae</taxon>
        <taxon>Paenibacillus</taxon>
    </lineage>
</organism>
<evidence type="ECO:0000256" key="1">
    <source>
        <dbReference type="ARBA" id="ARBA00006484"/>
    </source>
</evidence>
<dbReference type="SUPFAM" id="SSF51735">
    <property type="entry name" value="NAD(P)-binding Rossmann-fold domains"/>
    <property type="match status" value="1"/>
</dbReference>
<dbReference type="Proteomes" id="UP000612456">
    <property type="component" value="Unassembled WGS sequence"/>
</dbReference>
<dbReference type="PANTHER" id="PTHR43976">
    <property type="entry name" value="SHORT CHAIN DEHYDROGENASE"/>
    <property type="match status" value="1"/>
</dbReference>
<dbReference type="CDD" id="cd05374">
    <property type="entry name" value="17beta-HSD-like_SDR_c"/>
    <property type="match status" value="1"/>
</dbReference>
<keyword evidence="4" id="KW-0472">Membrane</keyword>
<dbReference type="GO" id="GO:0016491">
    <property type="term" value="F:oxidoreductase activity"/>
    <property type="evidence" value="ECO:0007669"/>
    <property type="project" value="UniProtKB-KW"/>
</dbReference>
<evidence type="ECO:0000256" key="3">
    <source>
        <dbReference type="RuleBase" id="RU000363"/>
    </source>
</evidence>
<gene>
    <name evidence="5" type="ORF">GCM10010911_61390</name>
</gene>
<dbReference type="InterPro" id="IPR036291">
    <property type="entry name" value="NAD(P)-bd_dom_sf"/>
</dbReference>
<evidence type="ECO:0000313" key="5">
    <source>
        <dbReference type="EMBL" id="GGD94437.1"/>
    </source>
</evidence>
<name>A0A917E2H7_9BACL</name>
<evidence type="ECO:0000256" key="2">
    <source>
        <dbReference type="ARBA" id="ARBA00023002"/>
    </source>
</evidence>
<dbReference type="PRINTS" id="PR00080">
    <property type="entry name" value="SDRFAMILY"/>
</dbReference>
<dbReference type="PROSITE" id="PS00061">
    <property type="entry name" value="ADH_SHORT"/>
    <property type="match status" value="1"/>
</dbReference>
<accession>A0A917E2H7</accession>
<keyword evidence="2" id="KW-0560">Oxidoreductase</keyword>
<evidence type="ECO:0000313" key="6">
    <source>
        <dbReference type="Proteomes" id="UP000612456"/>
    </source>
</evidence>
<dbReference type="Gene3D" id="3.40.50.720">
    <property type="entry name" value="NAD(P)-binding Rossmann-like Domain"/>
    <property type="match status" value="1"/>
</dbReference>
<dbReference type="InterPro" id="IPR051911">
    <property type="entry name" value="SDR_oxidoreductase"/>
</dbReference>
<reference evidence="5" key="2">
    <citation type="submission" date="2020-09" db="EMBL/GenBank/DDBJ databases">
        <authorList>
            <person name="Sun Q."/>
            <person name="Zhou Y."/>
        </authorList>
    </citation>
    <scope>NUCLEOTIDE SEQUENCE</scope>
    <source>
        <strain evidence="5">CGMCC 1.15178</strain>
    </source>
</reference>
<evidence type="ECO:0000256" key="4">
    <source>
        <dbReference type="SAM" id="Phobius"/>
    </source>
</evidence>
<dbReference type="AlphaFoldDB" id="A0A917E2H7"/>
<reference evidence="5" key="1">
    <citation type="journal article" date="2014" name="Int. J. Syst. Evol. Microbiol.">
        <title>Complete genome sequence of Corynebacterium casei LMG S-19264T (=DSM 44701T), isolated from a smear-ripened cheese.</title>
        <authorList>
            <consortium name="US DOE Joint Genome Institute (JGI-PGF)"/>
            <person name="Walter F."/>
            <person name="Albersmeier A."/>
            <person name="Kalinowski J."/>
            <person name="Ruckert C."/>
        </authorList>
    </citation>
    <scope>NUCLEOTIDE SEQUENCE</scope>
    <source>
        <strain evidence="5">CGMCC 1.15178</strain>
    </source>
</reference>
<dbReference type="PRINTS" id="PR00081">
    <property type="entry name" value="GDHRDH"/>
</dbReference>
<comment type="caution">
    <text evidence="5">The sequence shown here is derived from an EMBL/GenBank/DDBJ whole genome shotgun (WGS) entry which is preliminary data.</text>
</comment>
<dbReference type="Pfam" id="PF00106">
    <property type="entry name" value="adh_short"/>
    <property type="match status" value="1"/>
</dbReference>
<comment type="similarity">
    <text evidence="1 3">Belongs to the short-chain dehydrogenases/reductases (SDR) family.</text>
</comment>
<dbReference type="PANTHER" id="PTHR43976:SF16">
    <property type="entry name" value="SHORT-CHAIN DEHYDROGENASE_REDUCTASE FAMILY PROTEIN"/>
    <property type="match status" value="1"/>
</dbReference>
<sequence>MRDISRSKELLEAAEAAACDRLVVCKELDITQYDQITAVVRECEAEFGSIDVLVNNAGYALGGFAEDVSIEKWSALLRTNVLGAIAMTQAVLPSMRSRRRGIIINVSSISGLMGMPGFAPYVSSKFALEGFSESLRHELYPWGIRVALVEPGAYGTDIWRKGLSNMAGDGSSAYASQLAQILEKTKKTAEHAADPRDVASAIVSIVRQGAPRLRYPLGRGIRMTLLIRAILPWRIYETIVQWAIRRKP</sequence>